<sequence>MAFYREHLLHLTGDGFVIRPSYMDTHMSHGLRCAIGQIRTSSHQLEIETGRFRGIPADNRICRLCQREPETELHYICHCTVFYEIRGRFHCLFREGFGPLSRVMSYEDQRCLGLYLLELHRYRDTLLGRARERQSQRHITDFFSLDMGQPEEQPPLQSSSHTHSTTTGTLIDRALELQRYRR</sequence>
<gene>
    <name evidence="2" type="ORF">GOP47_0002385</name>
</gene>
<proteinExistence type="predicted"/>
<accession>A0A9D4ZR72</accession>
<feature type="region of interest" description="Disordered" evidence="1">
    <location>
        <begin position="146"/>
        <end position="167"/>
    </location>
</feature>
<dbReference type="AlphaFoldDB" id="A0A9D4ZR72"/>
<feature type="compositionally biased region" description="Low complexity" evidence="1">
    <location>
        <begin position="158"/>
        <end position="167"/>
    </location>
</feature>
<evidence type="ECO:0000313" key="2">
    <source>
        <dbReference type="EMBL" id="KAI5082642.1"/>
    </source>
</evidence>
<evidence type="ECO:0000256" key="1">
    <source>
        <dbReference type="SAM" id="MobiDB-lite"/>
    </source>
</evidence>
<keyword evidence="3" id="KW-1185">Reference proteome</keyword>
<comment type="caution">
    <text evidence="2">The sequence shown here is derived from an EMBL/GenBank/DDBJ whole genome shotgun (WGS) entry which is preliminary data.</text>
</comment>
<dbReference type="Proteomes" id="UP000886520">
    <property type="component" value="Chromosome 2"/>
</dbReference>
<feature type="non-terminal residue" evidence="2">
    <location>
        <position position="182"/>
    </location>
</feature>
<reference evidence="2" key="1">
    <citation type="submission" date="2021-01" db="EMBL/GenBank/DDBJ databases">
        <title>Adiantum capillus-veneris genome.</title>
        <authorList>
            <person name="Fang Y."/>
            <person name="Liao Q."/>
        </authorList>
    </citation>
    <scope>NUCLEOTIDE SEQUENCE</scope>
    <source>
        <strain evidence="2">H3</strain>
        <tissue evidence="2">Leaf</tissue>
    </source>
</reference>
<protein>
    <submittedName>
        <fullName evidence="2">Uncharacterized protein</fullName>
    </submittedName>
</protein>
<dbReference type="EMBL" id="JABFUD020000003">
    <property type="protein sequence ID" value="KAI5082642.1"/>
    <property type="molecule type" value="Genomic_DNA"/>
</dbReference>
<name>A0A9D4ZR72_ADICA</name>
<evidence type="ECO:0000313" key="3">
    <source>
        <dbReference type="Proteomes" id="UP000886520"/>
    </source>
</evidence>
<dbReference type="OrthoDB" id="2968572at2759"/>
<organism evidence="2 3">
    <name type="scientific">Adiantum capillus-veneris</name>
    <name type="common">Maidenhair fern</name>
    <dbReference type="NCBI Taxonomy" id="13818"/>
    <lineage>
        <taxon>Eukaryota</taxon>
        <taxon>Viridiplantae</taxon>
        <taxon>Streptophyta</taxon>
        <taxon>Embryophyta</taxon>
        <taxon>Tracheophyta</taxon>
        <taxon>Polypodiopsida</taxon>
        <taxon>Polypodiidae</taxon>
        <taxon>Polypodiales</taxon>
        <taxon>Pteridineae</taxon>
        <taxon>Pteridaceae</taxon>
        <taxon>Vittarioideae</taxon>
        <taxon>Adiantum</taxon>
    </lineage>
</organism>